<dbReference type="InterPro" id="IPR017441">
    <property type="entry name" value="Protein_kinase_ATP_BS"/>
</dbReference>
<comment type="catalytic activity">
    <reaction evidence="12 16">
        <text>L-tyrosyl-[protein] + ATP = O-phospho-L-tyrosyl-[protein] + ADP + H(+)</text>
        <dbReference type="Rhea" id="RHEA:10596"/>
        <dbReference type="Rhea" id="RHEA-COMP:10136"/>
        <dbReference type="Rhea" id="RHEA-COMP:20101"/>
        <dbReference type="ChEBI" id="CHEBI:15378"/>
        <dbReference type="ChEBI" id="CHEBI:30616"/>
        <dbReference type="ChEBI" id="CHEBI:46858"/>
        <dbReference type="ChEBI" id="CHEBI:61978"/>
        <dbReference type="ChEBI" id="CHEBI:456216"/>
        <dbReference type="EC" id="2.7.10.2"/>
    </reaction>
</comment>
<dbReference type="Pfam" id="PF00017">
    <property type="entry name" value="SH2"/>
    <property type="match status" value="1"/>
</dbReference>
<evidence type="ECO:0000256" key="5">
    <source>
        <dbReference type="ARBA" id="ARBA00022679"/>
    </source>
</evidence>
<keyword evidence="11 16" id="KW-0829">Tyrosine-protein kinase</keyword>
<dbReference type="InterPro" id="IPR036860">
    <property type="entry name" value="SH2_dom_sf"/>
</dbReference>
<keyword evidence="8 15" id="KW-0067">ATP-binding</keyword>
<dbReference type="EC" id="2.7.10.2" evidence="16"/>
<dbReference type="Gene3D" id="1.10.510.10">
    <property type="entry name" value="Transferase(Phosphotransferase) domain 1"/>
    <property type="match status" value="1"/>
</dbReference>
<evidence type="ECO:0000313" key="21">
    <source>
        <dbReference type="Proteomes" id="UP000659654"/>
    </source>
</evidence>
<evidence type="ECO:0000256" key="16">
    <source>
        <dbReference type="RuleBase" id="RU362096"/>
    </source>
</evidence>
<dbReference type="GO" id="GO:0005886">
    <property type="term" value="C:plasma membrane"/>
    <property type="evidence" value="ECO:0007669"/>
    <property type="project" value="UniProtKB-SubCell"/>
</dbReference>
<dbReference type="SMART" id="SM00219">
    <property type="entry name" value="TyrKc"/>
    <property type="match status" value="1"/>
</dbReference>
<evidence type="ECO:0000256" key="6">
    <source>
        <dbReference type="ARBA" id="ARBA00022741"/>
    </source>
</evidence>
<evidence type="ECO:0000256" key="17">
    <source>
        <dbReference type="SAM" id="MobiDB-lite"/>
    </source>
</evidence>
<protein>
    <recommendedName>
        <fullName evidence="16">Tyrosine-protein kinase</fullName>
        <ecNumber evidence="16">2.7.10.2</ecNumber>
    </recommendedName>
</protein>
<evidence type="ECO:0000256" key="4">
    <source>
        <dbReference type="ARBA" id="ARBA00022490"/>
    </source>
</evidence>
<dbReference type="PROSITE" id="PS00107">
    <property type="entry name" value="PROTEIN_KINASE_ATP"/>
    <property type="match status" value="1"/>
</dbReference>
<organism evidence="20 21">
    <name type="scientific">Bursaphelenchus xylophilus</name>
    <name type="common">Pinewood nematode worm</name>
    <name type="synonym">Aphelenchoides xylophilus</name>
    <dbReference type="NCBI Taxonomy" id="6326"/>
    <lineage>
        <taxon>Eukaryota</taxon>
        <taxon>Metazoa</taxon>
        <taxon>Ecdysozoa</taxon>
        <taxon>Nematoda</taxon>
        <taxon>Chromadorea</taxon>
        <taxon>Rhabditida</taxon>
        <taxon>Tylenchina</taxon>
        <taxon>Tylenchomorpha</taxon>
        <taxon>Aphelenchoidea</taxon>
        <taxon>Aphelenchoididae</taxon>
        <taxon>Bursaphelenchus</taxon>
    </lineage>
</organism>
<dbReference type="GO" id="GO:0005524">
    <property type="term" value="F:ATP binding"/>
    <property type="evidence" value="ECO:0007669"/>
    <property type="project" value="UniProtKB-UniRule"/>
</dbReference>
<dbReference type="InterPro" id="IPR050198">
    <property type="entry name" value="Non-receptor_tyrosine_kinases"/>
</dbReference>
<name>A0A7I8WUJ5_BURXY</name>
<dbReference type="EMBL" id="CAJFCV020000004">
    <property type="protein sequence ID" value="CAG9116569.1"/>
    <property type="molecule type" value="Genomic_DNA"/>
</dbReference>
<feature type="region of interest" description="Disordered" evidence="17">
    <location>
        <begin position="1"/>
        <end position="25"/>
    </location>
</feature>
<reference evidence="20" key="1">
    <citation type="submission" date="2020-09" db="EMBL/GenBank/DDBJ databases">
        <authorList>
            <person name="Kikuchi T."/>
        </authorList>
    </citation>
    <scope>NUCLEOTIDE SEQUENCE</scope>
    <source>
        <strain evidence="20">Ka4C1</strain>
    </source>
</reference>
<dbReference type="EMBL" id="CAJFDI010000004">
    <property type="protein sequence ID" value="CAD5226976.1"/>
    <property type="molecule type" value="Genomic_DNA"/>
</dbReference>
<keyword evidence="5 16" id="KW-0808">Transferase</keyword>
<keyword evidence="9 14" id="KW-0727">SH2 domain</keyword>
<dbReference type="InterPro" id="IPR008266">
    <property type="entry name" value="Tyr_kinase_AS"/>
</dbReference>
<dbReference type="Gene3D" id="3.30.505.10">
    <property type="entry name" value="SH2 domain"/>
    <property type="match status" value="1"/>
</dbReference>
<dbReference type="GO" id="GO:0005737">
    <property type="term" value="C:cytoplasm"/>
    <property type="evidence" value="ECO:0007669"/>
    <property type="project" value="UniProtKB-SubCell"/>
</dbReference>
<keyword evidence="3" id="KW-1003">Cell membrane</keyword>
<evidence type="ECO:0000313" key="20">
    <source>
        <dbReference type="EMBL" id="CAD5226976.1"/>
    </source>
</evidence>
<keyword evidence="6 15" id="KW-0547">Nucleotide-binding</keyword>
<evidence type="ECO:0000256" key="2">
    <source>
        <dbReference type="ARBA" id="ARBA00004496"/>
    </source>
</evidence>
<evidence type="ECO:0000256" key="3">
    <source>
        <dbReference type="ARBA" id="ARBA00022475"/>
    </source>
</evidence>
<keyword evidence="10" id="KW-0472">Membrane</keyword>
<dbReference type="SUPFAM" id="SSF56112">
    <property type="entry name" value="Protein kinase-like (PK-like)"/>
    <property type="match status" value="1"/>
</dbReference>
<dbReference type="Pfam" id="PF07714">
    <property type="entry name" value="PK_Tyr_Ser-Thr"/>
    <property type="match status" value="1"/>
</dbReference>
<dbReference type="InterPro" id="IPR035849">
    <property type="entry name" value="Fes/Fps/Fer_SH2"/>
</dbReference>
<dbReference type="InterPro" id="IPR020635">
    <property type="entry name" value="Tyr_kinase_cat_dom"/>
</dbReference>
<dbReference type="InterPro" id="IPR011009">
    <property type="entry name" value="Kinase-like_dom_sf"/>
</dbReference>
<accession>A0A7I8WUJ5</accession>
<dbReference type="FunFam" id="3.30.200.20:FF:000194">
    <property type="entry name" value="protein-tyrosine kinase 2-beta isoform X1"/>
    <property type="match status" value="1"/>
</dbReference>
<evidence type="ECO:0000256" key="10">
    <source>
        <dbReference type="ARBA" id="ARBA00023136"/>
    </source>
</evidence>
<dbReference type="Proteomes" id="UP000582659">
    <property type="component" value="Unassembled WGS sequence"/>
</dbReference>
<keyword evidence="4" id="KW-0963">Cytoplasm</keyword>
<dbReference type="PROSITE" id="PS50011">
    <property type="entry name" value="PROTEIN_KINASE_DOM"/>
    <property type="match status" value="1"/>
</dbReference>
<feature type="binding site" evidence="15">
    <location>
        <position position="859"/>
    </location>
    <ligand>
        <name>ATP</name>
        <dbReference type="ChEBI" id="CHEBI:30616"/>
    </ligand>
</feature>
<evidence type="ECO:0000256" key="9">
    <source>
        <dbReference type="ARBA" id="ARBA00022999"/>
    </source>
</evidence>
<dbReference type="CDD" id="cd00192">
    <property type="entry name" value="PTKc"/>
    <property type="match status" value="1"/>
</dbReference>
<proteinExistence type="inferred from homology"/>
<keyword evidence="7 16" id="KW-0418">Kinase</keyword>
<dbReference type="InterPro" id="IPR000980">
    <property type="entry name" value="SH2"/>
</dbReference>
<dbReference type="InterPro" id="IPR001245">
    <property type="entry name" value="Ser-Thr/Tyr_kinase_cat_dom"/>
</dbReference>
<gene>
    <name evidence="20" type="ORF">BXYJ_LOCUS9521</name>
</gene>
<evidence type="ECO:0000256" key="14">
    <source>
        <dbReference type="PROSITE-ProRule" id="PRU00191"/>
    </source>
</evidence>
<dbReference type="SMR" id="A0A7I8WUJ5"/>
<dbReference type="PROSITE" id="PS00109">
    <property type="entry name" value="PROTEIN_KINASE_TYR"/>
    <property type="match status" value="1"/>
</dbReference>
<evidence type="ECO:0000256" key="7">
    <source>
        <dbReference type="ARBA" id="ARBA00022777"/>
    </source>
</evidence>
<evidence type="ECO:0000256" key="11">
    <source>
        <dbReference type="ARBA" id="ARBA00023137"/>
    </source>
</evidence>
<dbReference type="Proteomes" id="UP000659654">
    <property type="component" value="Unassembled WGS sequence"/>
</dbReference>
<evidence type="ECO:0000256" key="15">
    <source>
        <dbReference type="PROSITE-ProRule" id="PRU10141"/>
    </source>
</evidence>
<comment type="caution">
    <text evidence="20">The sequence shown here is derived from an EMBL/GenBank/DDBJ whole genome shotgun (WGS) entry which is preliminary data.</text>
</comment>
<dbReference type="SMART" id="SM00252">
    <property type="entry name" value="SH2"/>
    <property type="match status" value="1"/>
</dbReference>
<dbReference type="OrthoDB" id="535945at2759"/>
<comment type="similarity">
    <text evidence="13">Belongs to the protein kinase superfamily. Tyr protein kinase family. Fes/fps subfamily.</text>
</comment>
<evidence type="ECO:0000256" key="1">
    <source>
        <dbReference type="ARBA" id="ARBA00004202"/>
    </source>
</evidence>
<dbReference type="AlphaFoldDB" id="A0A7I8WUJ5"/>
<feature type="domain" description="SH2" evidence="18">
    <location>
        <begin position="723"/>
        <end position="816"/>
    </location>
</feature>
<dbReference type="PROSITE" id="PS50001">
    <property type="entry name" value="SH2"/>
    <property type="match status" value="1"/>
</dbReference>
<keyword evidence="21" id="KW-1185">Reference proteome</keyword>
<evidence type="ECO:0000259" key="19">
    <source>
        <dbReference type="PROSITE" id="PS50011"/>
    </source>
</evidence>
<dbReference type="InterPro" id="IPR000719">
    <property type="entry name" value="Prot_kinase_dom"/>
</dbReference>
<comment type="subcellular location">
    <subcellularLocation>
        <location evidence="1">Cell membrane</location>
        <topology evidence="1">Peripheral membrane protein</topology>
    </subcellularLocation>
    <subcellularLocation>
        <location evidence="2">Cytoplasm</location>
    </subcellularLocation>
</comment>
<dbReference type="CDD" id="cd10361">
    <property type="entry name" value="SH2_Fps_family"/>
    <property type="match status" value="1"/>
</dbReference>
<sequence>MVTFDVSSTPEARKRTGPTSSVMKTQSKTVESRIRFLDSKLVPVVANLFEGEKLYVLDDEKRVNILDLGFKESVDDGVHLRKSMDSGIIEGLRVVGNPMEVSMLDISGEKENLDGRVYVDGCNRFVDKIEMGPHAVLDGQKAFLQTNTSAFRCKLAGLTGAKALSEFNLIVLTDGSDVSNNVAYGSRVTKNGDSEISVKYLGYFDASCMMRIGVAIRRPDLELINVTYHGLYGALSESFEIPRFTEWPIPVELAALLPKEDDPRREENFSEELVRGSFKVAMRWKESEQMITQFKANKGRANTNPFKYFQTPNTTDEALLTISPGWLDPRVKDFARSMKLRFVKMLFDKSSEGKVSWPMVQVQTELVERFKTFFMTSLANPIEDFDVFEGSWDFFAAARSWVTLKEMMSFLVELIKNEEIKHTHVHTDGISQFASAVSKDYNLARSRLDESRVVEYLIQLGMDRIRRELLIELGNEKAEALSYLDLEDVDIEAGLQRMLAVHLALQTYDLCRKYIDNSAFVDKMFGTFLRSSEQVNFDNVKELAVDIKVDVPSLNRELFAINNLREWSVTCDFNDAKHGSNQIYVYLSRNPELRISGKLNKAEFRMYKYQFEVPDMASLFHTYLANVNDNVLTGPALNLELSTQIGKSREIMRFLGITGSIEYGQTSVGNGDFKPITQCSACRSFFIVSIPKMGKEKNKETKTEENDNEDDISITDDIRGAEYYHGLVPRTDIEPLLKKEGDFLLRKTEHNPGVIVLALSVRHDGHIRHFMINQDEDGSFYLEHHREKTVAELINWHRSTRTPLSTATPAKLRRPVERPAWLLNHDSIKLSKKLGEGAFGEVYLAEFTNAAEKVEVAVKTMREEATREARLKFMKEARLMRKFQHKHVVRILGVAVHEHPLMLVMELCPGGSLLSYLRKNKGSVNQQTKLRFVSEAAEGLFFLERQKCIHRDIAARNCLLTAKLDVKVADFGMSDDRVSVHDDKLDKVPVKWLAPETMQNKMYSNKTDVWSFGVLVWEIYADGSDPYPGLTNIQTRAKIVVQDYRMEMPKGTPAAMSKMVSQCWAKDPEKRPDFSKITKMLKEMKA</sequence>
<dbReference type="SUPFAM" id="SSF55550">
    <property type="entry name" value="SH2 domain"/>
    <property type="match status" value="1"/>
</dbReference>
<evidence type="ECO:0000256" key="13">
    <source>
        <dbReference type="ARBA" id="ARBA00061333"/>
    </source>
</evidence>
<dbReference type="Gene3D" id="3.30.200.20">
    <property type="entry name" value="Phosphorylase Kinase, domain 1"/>
    <property type="match status" value="1"/>
</dbReference>
<feature type="domain" description="Protein kinase" evidence="19">
    <location>
        <begin position="828"/>
        <end position="1086"/>
    </location>
</feature>
<dbReference type="PRINTS" id="PR00109">
    <property type="entry name" value="TYRKINASE"/>
</dbReference>
<dbReference type="GO" id="GO:0004715">
    <property type="term" value="F:non-membrane spanning protein tyrosine kinase activity"/>
    <property type="evidence" value="ECO:0007669"/>
    <property type="project" value="UniProtKB-EC"/>
</dbReference>
<evidence type="ECO:0000259" key="18">
    <source>
        <dbReference type="PROSITE" id="PS50001"/>
    </source>
</evidence>
<evidence type="ECO:0000256" key="12">
    <source>
        <dbReference type="ARBA" id="ARBA00051245"/>
    </source>
</evidence>
<evidence type="ECO:0000256" key="8">
    <source>
        <dbReference type="ARBA" id="ARBA00022840"/>
    </source>
</evidence>
<feature type="compositionally biased region" description="Polar residues" evidence="17">
    <location>
        <begin position="1"/>
        <end position="10"/>
    </location>
</feature>
<dbReference type="PANTHER" id="PTHR24418">
    <property type="entry name" value="TYROSINE-PROTEIN KINASE"/>
    <property type="match status" value="1"/>
</dbReference>